<dbReference type="Gene3D" id="1.25.40.10">
    <property type="entry name" value="Tetratricopeptide repeat domain"/>
    <property type="match status" value="1"/>
</dbReference>
<evidence type="ECO:0000313" key="4">
    <source>
        <dbReference type="EMBL" id="AWV89374.1"/>
    </source>
</evidence>
<gene>
    <name evidence="4" type="ORF">DN745_08505</name>
</gene>
<dbReference type="Proteomes" id="UP000249799">
    <property type="component" value="Chromosome"/>
</dbReference>
<dbReference type="AlphaFoldDB" id="A0A2Z4FL01"/>
<dbReference type="RefSeq" id="WP_111333839.1">
    <property type="nucleotide sequence ID" value="NZ_CP030032.1"/>
</dbReference>
<evidence type="ECO:0000256" key="2">
    <source>
        <dbReference type="SAM" id="Phobius"/>
    </source>
</evidence>
<dbReference type="KEGG" id="bsed:DN745_08505"/>
<dbReference type="SUPFAM" id="SSF48452">
    <property type="entry name" value="TPR-like"/>
    <property type="match status" value="1"/>
</dbReference>
<reference evidence="4 5" key="1">
    <citation type="submission" date="2018-06" db="EMBL/GenBank/DDBJ databases">
        <title>Lujinxingia sediminis gen. nov. sp. nov., a new facultative anaerobic member of the class Deltaproteobacteria, and proposal of Lujinxingaceae fam. nov.</title>
        <authorList>
            <person name="Guo L.-Y."/>
            <person name="Li C.-M."/>
            <person name="Wang S."/>
            <person name="Du Z.-J."/>
        </authorList>
    </citation>
    <scope>NUCLEOTIDE SEQUENCE [LARGE SCALE GENOMIC DNA]</scope>
    <source>
        <strain evidence="4 5">FA350</strain>
    </source>
</reference>
<dbReference type="SMART" id="SM00028">
    <property type="entry name" value="TPR"/>
    <property type="match status" value="2"/>
</dbReference>
<dbReference type="InterPro" id="IPR018704">
    <property type="entry name" value="SecYEG/CpoB_TPR"/>
</dbReference>
<evidence type="ECO:0000259" key="3">
    <source>
        <dbReference type="Pfam" id="PF09976"/>
    </source>
</evidence>
<dbReference type="InterPro" id="IPR019734">
    <property type="entry name" value="TPR_rpt"/>
</dbReference>
<dbReference type="InterPro" id="IPR011990">
    <property type="entry name" value="TPR-like_helical_dom_sf"/>
</dbReference>
<keyword evidence="2" id="KW-0812">Transmembrane</keyword>
<feature type="transmembrane region" description="Helical" evidence="2">
    <location>
        <begin position="60"/>
        <end position="80"/>
    </location>
</feature>
<dbReference type="OrthoDB" id="5508426at2"/>
<feature type="region of interest" description="Disordered" evidence="1">
    <location>
        <begin position="1"/>
        <end position="43"/>
    </location>
</feature>
<dbReference type="EMBL" id="CP030032">
    <property type="protein sequence ID" value="AWV89374.1"/>
    <property type="molecule type" value="Genomic_DNA"/>
</dbReference>
<name>A0A2Z4FL01_9DELT</name>
<keyword evidence="2" id="KW-1133">Transmembrane helix</keyword>
<accession>A0A2Z4FL01</accession>
<keyword evidence="5" id="KW-1185">Reference proteome</keyword>
<keyword evidence="2" id="KW-0472">Membrane</keyword>
<evidence type="ECO:0000256" key="1">
    <source>
        <dbReference type="SAM" id="MobiDB-lite"/>
    </source>
</evidence>
<sequence length="274" mass="29635">MAIKIRKRQQEGDAPELDESGVPTSIDFDSVDPESGVPPIDADPILGATMQGVSWIERNLNLVIGGVALVIVASLGGWAYSAYSTSQEVAASQTLSPAIWDYEVFTKDSETYKQIQESDIVPMPEKVFADDAERWQAIYDGAAKALAENSTGPVAQSARLTQAAAAMHLDKADEAVKLYSAYLAGKTLKSAVPFAYMGLANAYATTGDVDKALETFDKLGEQGETHMAMATYQKAQLLDASGKAKEAKELYHEILESNPETPHRDAIERRLAFL</sequence>
<feature type="domain" description="Ancillary SecYEG translocon subunit/Cell division coordinator CpoB TPR" evidence="3">
    <location>
        <begin position="54"/>
        <end position="271"/>
    </location>
</feature>
<dbReference type="PROSITE" id="PS50005">
    <property type="entry name" value="TPR"/>
    <property type="match status" value="1"/>
</dbReference>
<evidence type="ECO:0000313" key="5">
    <source>
        <dbReference type="Proteomes" id="UP000249799"/>
    </source>
</evidence>
<organism evidence="4 5">
    <name type="scientific">Bradymonas sediminis</name>
    <dbReference type="NCBI Taxonomy" id="1548548"/>
    <lineage>
        <taxon>Bacteria</taxon>
        <taxon>Deltaproteobacteria</taxon>
        <taxon>Bradymonadales</taxon>
        <taxon>Bradymonadaceae</taxon>
        <taxon>Bradymonas</taxon>
    </lineage>
</organism>
<proteinExistence type="predicted"/>
<dbReference type="Pfam" id="PF09976">
    <property type="entry name" value="TPR_21"/>
    <property type="match status" value="1"/>
</dbReference>
<protein>
    <recommendedName>
        <fullName evidence="3">Ancillary SecYEG translocon subunit/Cell division coordinator CpoB TPR domain-containing protein</fullName>
    </recommendedName>
</protein>